<organism evidence="1 2">
    <name type="scientific">Winogradskyella damuponensis</name>
    <dbReference type="NCBI Taxonomy" id="943939"/>
    <lineage>
        <taxon>Bacteria</taxon>
        <taxon>Pseudomonadati</taxon>
        <taxon>Bacteroidota</taxon>
        <taxon>Flavobacteriia</taxon>
        <taxon>Flavobacteriales</taxon>
        <taxon>Flavobacteriaceae</taxon>
        <taxon>Winogradskyella</taxon>
    </lineage>
</organism>
<comment type="caution">
    <text evidence="1">The sequence shown here is derived from an EMBL/GenBank/DDBJ whole genome shotgun (WGS) entry which is preliminary data.</text>
</comment>
<proteinExistence type="predicted"/>
<accession>A0ABP8CYJ6</accession>
<keyword evidence="2" id="KW-1185">Reference proteome</keyword>
<dbReference type="EMBL" id="BAABCB010000025">
    <property type="protein sequence ID" value="GAA4244983.1"/>
    <property type="molecule type" value="Genomic_DNA"/>
</dbReference>
<dbReference type="RefSeq" id="WP_344715243.1">
    <property type="nucleotide sequence ID" value="NZ_BAABCB010000025.1"/>
</dbReference>
<name>A0ABP8CYJ6_9FLAO</name>
<gene>
    <name evidence="1" type="ORF">GCM10022292_25680</name>
</gene>
<evidence type="ECO:0000313" key="2">
    <source>
        <dbReference type="Proteomes" id="UP001501682"/>
    </source>
</evidence>
<dbReference type="Proteomes" id="UP001501682">
    <property type="component" value="Unassembled WGS sequence"/>
</dbReference>
<reference evidence="2" key="1">
    <citation type="journal article" date="2019" name="Int. J. Syst. Evol. Microbiol.">
        <title>The Global Catalogue of Microorganisms (GCM) 10K type strain sequencing project: providing services to taxonomists for standard genome sequencing and annotation.</title>
        <authorList>
            <consortium name="The Broad Institute Genomics Platform"/>
            <consortium name="The Broad Institute Genome Sequencing Center for Infectious Disease"/>
            <person name="Wu L."/>
            <person name="Ma J."/>
        </authorList>
    </citation>
    <scope>NUCLEOTIDE SEQUENCE [LARGE SCALE GENOMIC DNA]</scope>
    <source>
        <strain evidence="2">JCM 17633</strain>
    </source>
</reference>
<protein>
    <submittedName>
        <fullName evidence="1">Uncharacterized protein</fullName>
    </submittedName>
</protein>
<evidence type="ECO:0000313" key="1">
    <source>
        <dbReference type="EMBL" id="GAA4244983.1"/>
    </source>
</evidence>
<sequence>MKNILLIITLLLFQFGKSQEIDLSDWKIDSIPTSFIELNEASNSKYRWSFNNLKDTITIVENKYTRVNGDVLPFSIDSVKNISGTKYIKSVFNGYLIGYNHGEFGGGLKFVSIYNDYNYTLELIDKNDEWKYPYIPKNVCDIFEFNDKIYATRGLAQMIDGNGGLYEIIFKDGKWNYKFESKLPGTPDITFVHNNSLYIITTQHILRFDENGKMTTLLKSPIYWGYLYPTNSFIKKNDIYLAMRKGILIIRDFESEPKYEWHTKKIL</sequence>